<dbReference type="Gene3D" id="1.10.10.10">
    <property type="entry name" value="Winged helix-like DNA-binding domain superfamily/Winged helix DNA-binding domain"/>
    <property type="match status" value="1"/>
</dbReference>
<dbReference type="InterPro" id="IPR036390">
    <property type="entry name" value="WH_DNA-bd_sf"/>
</dbReference>
<dbReference type="SUPFAM" id="SSF46785">
    <property type="entry name" value="Winged helix' DNA-binding domain"/>
    <property type="match status" value="1"/>
</dbReference>
<dbReference type="Proteomes" id="UP000252586">
    <property type="component" value="Unassembled WGS sequence"/>
</dbReference>
<evidence type="ECO:0000313" key="2">
    <source>
        <dbReference type="Proteomes" id="UP000252586"/>
    </source>
</evidence>
<dbReference type="InterPro" id="IPR036388">
    <property type="entry name" value="WH-like_DNA-bd_sf"/>
</dbReference>
<keyword evidence="1" id="KW-0238">DNA-binding</keyword>
<dbReference type="RefSeq" id="WP_084537555.1">
    <property type="nucleotide sequence ID" value="NZ_QNRE01000013.1"/>
</dbReference>
<gene>
    <name evidence="1" type="ORF">DFR74_113116</name>
</gene>
<dbReference type="GO" id="GO:0003677">
    <property type="term" value="F:DNA binding"/>
    <property type="evidence" value="ECO:0007669"/>
    <property type="project" value="UniProtKB-KW"/>
</dbReference>
<evidence type="ECO:0000313" key="1">
    <source>
        <dbReference type="EMBL" id="RBO86573.1"/>
    </source>
</evidence>
<sequence>MSIEDSTPAPGRRFGLLRVAFDQALAAIHAEIAPHHPDLRPAHLQLFRFGGIDGSHTAELAAHAGMTKQSMHELVTHLEGHGYLLRAPGAGGRAKLIRLTPAGRDLERDIHRAVAHVLEDWQHRLGPDRYDQLWATLADLTGRTEPPPTLSEIRAHRP</sequence>
<dbReference type="STRING" id="1210090.GCA_001613185_02797"/>
<dbReference type="EMBL" id="QNRE01000013">
    <property type="protein sequence ID" value="RBO86573.1"/>
    <property type="molecule type" value="Genomic_DNA"/>
</dbReference>
<name>A0A366D957_9NOCA</name>
<keyword evidence="2" id="KW-1185">Reference proteome</keyword>
<protein>
    <submittedName>
        <fullName evidence="1">DNA-binding MarR family transcriptional regulator</fullName>
    </submittedName>
</protein>
<proteinExistence type="predicted"/>
<dbReference type="AlphaFoldDB" id="A0A366D957"/>
<accession>A0A366D957</accession>
<reference evidence="1 2" key="1">
    <citation type="submission" date="2018-06" db="EMBL/GenBank/DDBJ databases">
        <title>Genomic Encyclopedia of Type Strains, Phase IV (KMG-IV): sequencing the most valuable type-strain genomes for metagenomic binning, comparative biology and taxonomic classification.</title>
        <authorList>
            <person name="Goeker M."/>
        </authorList>
    </citation>
    <scope>NUCLEOTIDE SEQUENCE [LARGE SCALE GENOMIC DNA]</scope>
    <source>
        <strain evidence="1 2">DSM 44599</strain>
    </source>
</reference>
<comment type="caution">
    <text evidence="1">The sequence shown here is derived from an EMBL/GenBank/DDBJ whole genome shotgun (WGS) entry which is preliminary data.</text>
</comment>
<organism evidence="1 2">
    <name type="scientific">Nocardia puris</name>
    <dbReference type="NCBI Taxonomy" id="208602"/>
    <lineage>
        <taxon>Bacteria</taxon>
        <taxon>Bacillati</taxon>
        <taxon>Actinomycetota</taxon>
        <taxon>Actinomycetes</taxon>
        <taxon>Mycobacteriales</taxon>
        <taxon>Nocardiaceae</taxon>
        <taxon>Nocardia</taxon>
    </lineage>
</organism>